<feature type="region of interest" description="Disordered" evidence="8">
    <location>
        <begin position="444"/>
        <end position="479"/>
    </location>
</feature>
<dbReference type="InterPro" id="IPR018936">
    <property type="entry name" value="PI3/4_kinase_CS"/>
</dbReference>
<accession>A0AAD9HZ30</accession>
<evidence type="ECO:0000256" key="2">
    <source>
        <dbReference type="ARBA" id="ARBA00022679"/>
    </source>
</evidence>
<protein>
    <recommendedName>
        <fullName evidence="7">Phosphatidylinositol 4-kinase</fullName>
        <ecNumber evidence="7">2.7.1.67</ecNumber>
    </recommendedName>
</protein>
<dbReference type="GO" id="GO:0000329">
    <property type="term" value="C:fungal-type vacuole membrane"/>
    <property type="evidence" value="ECO:0007669"/>
    <property type="project" value="TreeGrafter"/>
</dbReference>
<evidence type="ECO:0000256" key="1">
    <source>
        <dbReference type="ARBA" id="ARBA00022475"/>
    </source>
</evidence>
<dbReference type="EC" id="2.7.1.67" evidence="7"/>
<comment type="similarity">
    <text evidence="7">Belongs to the PI3/PI4-kinase family.</text>
</comment>
<evidence type="ECO:0000256" key="7">
    <source>
        <dbReference type="RuleBase" id="RU367084"/>
    </source>
</evidence>
<gene>
    <name evidence="10" type="ORF">P8C59_001324</name>
</gene>
<evidence type="ECO:0000256" key="5">
    <source>
        <dbReference type="ARBA" id="ARBA00022840"/>
    </source>
</evidence>
<evidence type="ECO:0000256" key="4">
    <source>
        <dbReference type="ARBA" id="ARBA00022777"/>
    </source>
</evidence>
<dbReference type="InterPro" id="IPR000403">
    <property type="entry name" value="PI3/4_kinase_cat_dom"/>
</dbReference>
<dbReference type="GO" id="GO:0005768">
    <property type="term" value="C:endosome"/>
    <property type="evidence" value="ECO:0007669"/>
    <property type="project" value="UniProtKB-UniRule"/>
</dbReference>
<dbReference type="InterPro" id="IPR039756">
    <property type="entry name" value="Lsb6/PI4K2"/>
</dbReference>
<name>A0AAD9HZ30_9PEZI</name>
<keyword evidence="5 7" id="KW-0067">ATP-binding</keyword>
<dbReference type="EMBL" id="JAQQPM010000001">
    <property type="protein sequence ID" value="KAK2067600.1"/>
    <property type="molecule type" value="Genomic_DNA"/>
</dbReference>
<feature type="domain" description="PI3K/PI4K catalytic" evidence="9">
    <location>
        <begin position="202"/>
        <end position="617"/>
    </location>
</feature>
<keyword evidence="2 7" id="KW-0808">Transferase</keyword>
<comment type="catalytic activity">
    <reaction evidence="7">
        <text>a 1,2-diacyl-sn-glycero-3-phospho-(1D-myo-inositol) + ATP = a 1,2-diacyl-sn-glycero-3-phospho-(1D-myo-inositol 4-phosphate) + ADP + H(+)</text>
        <dbReference type="Rhea" id="RHEA:19877"/>
        <dbReference type="ChEBI" id="CHEBI:15378"/>
        <dbReference type="ChEBI" id="CHEBI:30616"/>
        <dbReference type="ChEBI" id="CHEBI:57880"/>
        <dbReference type="ChEBI" id="CHEBI:58178"/>
        <dbReference type="ChEBI" id="CHEBI:456216"/>
        <dbReference type="EC" id="2.7.1.67"/>
    </reaction>
</comment>
<evidence type="ECO:0000256" key="8">
    <source>
        <dbReference type="SAM" id="MobiDB-lite"/>
    </source>
</evidence>
<feature type="compositionally biased region" description="Low complexity" evidence="8">
    <location>
        <begin position="669"/>
        <end position="688"/>
    </location>
</feature>
<keyword evidence="4 7" id="KW-0418">Kinase</keyword>
<comment type="caution">
    <text evidence="10">The sequence shown here is derived from an EMBL/GenBank/DDBJ whole genome shotgun (WGS) entry which is preliminary data.</text>
</comment>
<reference evidence="10" key="1">
    <citation type="journal article" date="2023" name="Mol. Plant Microbe Interact.">
        <title>Elucidating the Obligate Nature and Biological Capacity of an Invasive Fungal Corn Pathogen.</title>
        <authorList>
            <person name="MacCready J.S."/>
            <person name="Roggenkamp E.M."/>
            <person name="Gdanetz K."/>
            <person name="Chilvers M.I."/>
        </authorList>
    </citation>
    <scope>NUCLEOTIDE SEQUENCE</scope>
    <source>
        <strain evidence="10">PM02</strain>
    </source>
</reference>
<evidence type="ECO:0000259" key="9">
    <source>
        <dbReference type="PROSITE" id="PS50290"/>
    </source>
</evidence>
<dbReference type="Pfam" id="PF00454">
    <property type="entry name" value="PI3_PI4_kinase"/>
    <property type="match status" value="1"/>
</dbReference>
<evidence type="ECO:0000256" key="3">
    <source>
        <dbReference type="ARBA" id="ARBA00022741"/>
    </source>
</evidence>
<evidence type="ECO:0000313" key="11">
    <source>
        <dbReference type="Proteomes" id="UP001217918"/>
    </source>
</evidence>
<dbReference type="GO" id="GO:0007030">
    <property type="term" value="P:Golgi organization"/>
    <property type="evidence" value="ECO:0007669"/>
    <property type="project" value="TreeGrafter"/>
</dbReference>
<keyword evidence="11" id="KW-1185">Reference proteome</keyword>
<evidence type="ECO:0000313" key="10">
    <source>
        <dbReference type="EMBL" id="KAK2067600.1"/>
    </source>
</evidence>
<dbReference type="PANTHER" id="PTHR12865">
    <property type="entry name" value="PHOSPHATIDYLINOSITOL 4-KINASE TYPE-II"/>
    <property type="match status" value="1"/>
</dbReference>
<dbReference type="PROSITE" id="PS00916">
    <property type="entry name" value="PI3_4_KINASE_2"/>
    <property type="match status" value="1"/>
</dbReference>
<comment type="subcellular location">
    <subcellularLocation>
        <location evidence="7">Cell membrane</location>
        <topology evidence="7">Peripheral membrane protein</topology>
    </subcellularLocation>
    <subcellularLocation>
        <location evidence="7">Vacuole membrane</location>
        <topology evidence="7">Peripheral membrane protein</topology>
    </subcellularLocation>
</comment>
<feature type="compositionally biased region" description="Polar residues" evidence="8">
    <location>
        <begin position="689"/>
        <end position="705"/>
    </location>
</feature>
<feature type="region of interest" description="Disordered" evidence="8">
    <location>
        <begin position="358"/>
        <end position="393"/>
    </location>
</feature>
<dbReference type="GO" id="GO:0005524">
    <property type="term" value="F:ATP binding"/>
    <property type="evidence" value="ECO:0007669"/>
    <property type="project" value="UniProtKB-UniRule"/>
</dbReference>
<dbReference type="GO" id="GO:0007032">
    <property type="term" value="P:endosome organization"/>
    <property type="evidence" value="ECO:0007669"/>
    <property type="project" value="TreeGrafter"/>
</dbReference>
<comment type="cofactor">
    <cofactor evidence="7">
        <name>Mg(2+)</name>
        <dbReference type="ChEBI" id="CHEBI:18420"/>
    </cofactor>
    <cofactor evidence="7">
        <name>Mn(2+)</name>
        <dbReference type="ChEBI" id="CHEBI:29035"/>
    </cofactor>
</comment>
<dbReference type="GO" id="GO:0005886">
    <property type="term" value="C:plasma membrane"/>
    <property type="evidence" value="ECO:0007669"/>
    <property type="project" value="UniProtKB-SubCell"/>
</dbReference>
<dbReference type="PANTHER" id="PTHR12865:SF1">
    <property type="entry name" value="PHOSPHATIDYLINOSITOL 4-KINASE TYPE 2"/>
    <property type="match status" value="1"/>
</dbReference>
<dbReference type="GO" id="GO:0005802">
    <property type="term" value="C:trans-Golgi network"/>
    <property type="evidence" value="ECO:0007669"/>
    <property type="project" value="TreeGrafter"/>
</dbReference>
<feature type="region of interest" description="Disordered" evidence="8">
    <location>
        <begin position="637"/>
        <end position="801"/>
    </location>
</feature>
<keyword evidence="1 7" id="KW-1003">Cell membrane</keyword>
<evidence type="ECO:0000256" key="6">
    <source>
        <dbReference type="ARBA" id="ARBA00023136"/>
    </source>
</evidence>
<feature type="region of interest" description="Disordered" evidence="8">
    <location>
        <begin position="92"/>
        <end position="114"/>
    </location>
</feature>
<feature type="region of interest" description="Disordered" evidence="8">
    <location>
        <begin position="1"/>
        <end position="63"/>
    </location>
</feature>
<dbReference type="Proteomes" id="UP001217918">
    <property type="component" value="Unassembled WGS sequence"/>
</dbReference>
<dbReference type="AlphaFoldDB" id="A0AAD9HZ30"/>
<proteinExistence type="inferred from homology"/>
<dbReference type="GO" id="GO:0046854">
    <property type="term" value="P:phosphatidylinositol phosphate biosynthetic process"/>
    <property type="evidence" value="ECO:0007669"/>
    <property type="project" value="UniProtKB-UniRule"/>
</dbReference>
<dbReference type="PROSITE" id="PS50290">
    <property type="entry name" value="PI3_4_KINASE_3"/>
    <property type="match status" value="1"/>
</dbReference>
<organism evidence="10 11">
    <name type="scientific">Phyllachora maydis</name>
    <dbReference type="NCBI Taxonomy" id="1825666"/>
    <lineage>
        <taxon>Eukaryota</taxon>
        <taxon>Fungi</taxon>
        <taxon>Dikarya</taxon>
        <taxon>Ascomycota</taxon>
        <taxon>Pezizomycotina</taxon>
        <taxon>Sordariomycetes</taxon>
        <taxon>Sordariomycetidae</taxon>
        <taxon>Phyllachorales</taxon>
        <taxon>Phyllachoraceae</taxon>
        <taxon>Phyllachora</taxon>
    </lineage>
</organism>
<sequence>MPRDRPHTTGYERLAQADDASDDSDLDPLAVSTASLQPASAPGFASITQPRAHSGMATPKPAAHGLHHARYASIGGGNTLAAPAPAPAPALAAPAPARMGRRGGRRRPRSNSGVDLKAINARLERWADEIASRFRRVGGARKGADDNADEEQPLEIQHSVFQAPEGVRPVTAEALARPEPGYMARAEFEALVDGVRAAIERGVHPRMISQGSSGSYFARDPAGNVVGVFKPKDEEPYAAGNPKWNKWIHRNLFPCCFGRACLIPNLSYVSEAAAYALDVQLRTHLVPYTDVVWLSSKSFHYPFWDRYSHSRQRKALPAKPGSFQVFLKGFKDANVFLREHPWPDQYLSGFRTNEPHRNRKRRWRDTCPPSRGAVQDGDSDDGMGRSDTLTPGPGNFVWTETLKQAFREELEKLVILDYMMRNTDRGLDNWMIRVDWETEQVSIVSEPPQLNTEEARSNEEGGSRPVDLSRRGSPQTRASYPYRMQKPMDASVPAPTTRDPKIGIGAIDNSLSWPWKHPDAWRSFPFGWLFLPVDLIGRPFSQRTREHFLPLLTSTTWWSQTQLALRKVFQIDPDFQERMFARQMAVMKGQAWNVVETLKTADHGPLELTRRAKVCVWDDLVDVPVAVPMRATSAEMRRRTAGDMARSGGAGGIEEEMDIGAGAGGDANGGRATTGVTAVTTTGPAALTRHSTSDLLGLSSPSTELPNPGRFELASPPPDDPEARPVSSPPPLPSGTTSGGSTSADSEAKGASAGQRTDAATSSLRGGRPTVARTSRSGPPRSLNLYSPERQRQGRQHKRRFSFTTTAARRESISIAAQLYGRGGDAARHSFDDYYGYRYADDDDDDDDDAALEGDLGYAAAQDMEGNRRKVIVERLEAVKSKNPVFTWC</sequence>
<feature type="compositionally biased region" description="Low complexity" evidence="8">
    <location>
        <begin position="734"/>
        <end position="743"/>
    </location>
</feature>
<dbReference type="GO" id="GO:0004430">
    <property type="term" value="F:1-phosphatidylinositol 4-kinase activity"/>
    <property type="evidence" value="ECO:0007669"/>
    <property type="project" value="UniProtKB-UniRule"/>
</dbReference>
<keyword evidence="3 7" id="KW-0547">Nucleotide-binding</keyword>
<feature type="compositionally biased region" description="Basic and acidic residues" evidence="8">
    <location>
        <begin position="453"/>
        <end position="470"/>
    </location>
</feature>
<feature type="compositionally biased region" description="Basic residues" evidence="8">
    <location>
        <begin position="99"/>
        <end position="109"/>
    </location>
</feature>
<feature type="compositionally biased region" description="Polar residues" evidence="8">
    <location>
        <begin position="754"/>
        <end position="764"/>
    </location>
</feature>
<keyword evidence="6" id="KW-0472">Membrane</keyword>